<dbReference type="PATRIC" id="fig|1350482.3.peg.3122"/>
<evidence type="ECO:0000259" key="2">
    <source>
        <dbReference type="Pfam" id="PF24201"/>
    </source>
</evidence>
<dbReference type="Pfam" id="PF24201">
    <property type="entry name" value="DUF7426"/>
    <property type="match status" value="1"/>
</dbReference>
<protein>
    <recommendedName>
        <fullName evidence="2">DUF7426 domain-containing protein</fullName>
    </recommendedName>
</protein>
<feature type="compositionally biased region" description="Low complexity" evidence="1">
    <location>
        <begin position="128"/>
        <end position="148"/>
    </location>
</feature>
<sequence length="164" mass="17142">MPELEDLGDLLSPTLDLPVAGKVYHVPSPPALVGLRLQAAWAITHARRAGTTPKSRYLELLADDDGATTLEQDALGPVHDELLADGVSVDVLNHAGFTAYLWVVAGEQAARAYWAAPLGKALTRPLPSTSTSTGAASTTRSRASSSGTRSRRSSKRGSMPPASG</sequence>
<dbReference type="Proteomes" id="UP000037387">
    <property type="component" value="Unassembled WGS sequence"/>
</dbReference>
<reference evidence="3 4" key="1">
    <citation type="journal article" date="2015" name="Sci. Rep.">
        <title>Functional and structural properties of a novel cellulosome-like multienzyme complex: efficient glycoside hydrolysis of water-insoluble 7-xylosyl-10-deacetylpaclitaxel.</title>
        <authorList>
            <person name="Dou T.Y."/>
            <person name="Luan H.W."/>
            <person name="Ge G.B."/>
            <person name="Dong M.M."/>
            <person name="Zou H.F."/>
            <person name="He Y.Q."/>
            <person name="Cui P."/>
            <person name="Wang J.Y."/>
            <person name="Hao D.C."/>
            <person name="Yang S.L."/>
            <person name="Yang L."/>
        </authorList>
    </citation>
    <scope>NUCLEOTIDE SEQUENCE [LARGE SCALE GENOMIC DNA]</scope>
    <source>
        <strain evidence="3 4">F16</strain>
    </source>
</reference>
<dbReference type="AlphaFoldDB" id="A0A0M0F5E9"/>
<accession>A0A0M0F5E9</accession>
<evidence type="ECO:0000313" key="3">
    <source>
        <dbReference type="EMBL" id="KON72602.1"/>
    </source>
</evidence>
<gene>
    <name evidence="3" type="ORF">M768_13930</name>
</gene>
<dbReference type="EMBL" id="ATNL01000011">
    <property type="protein sequence ID" value="KON72602.1"/>
    <property type="molecule type" value="Genomic_DNA"/>
</dbReference>
<feature type="region of interest" description="Disordered" evidence="1">
    <location>
        <begin position="123"/>
        <end position="164"/>
    </location>
</feature>
<dbReference type="RefSeq" id="WP_053371117.1">
    <property type="nucleotide sequence ID" value="NZ_KQ435292.1"/>
</dbReference>
<comment type="caution">
    <text evidence="3">The sequence shown here is derived from an EMBL/GenBank/DDBJ whole genome shotgun (WGS) entry which is preliminary data.</text>
</comment>
<keyword evidence="4" id="KW-1185">Reference proteome</keyword>
<evidence type="ECO:0000256" key="1">
    <source>
        <dbReference type="SAM" id="MobiDB-lite"/>
    </source>
</evidence>
<organism evidence="3 4">
    <name type="scientific">Cellulosimicrobium cellulans F16</name>
    <dbReference type="NCBI Taxonomy" id="1350482"/>
    <lineage>
        <taxon>Bacteria</taxon>
        <taxon>Bacillati</taxon>
        <taxon>Actinomycetota</taxon>
        <taxon>Actinomycetes</taxon>
        <taxon>Micrococcales</taxon>
        <taxon>Promicromonosporaceae</taxon>
        <taxon>Cellulosimicrobium</taxon>
    </lineage>
</organism>
<dbReference type="InterPro" id="IPR055849">
    <property type="entry name" value="DUF7426"/>
</dbReference>
<evidence type="ECO:0000313" key="4">
    <source>
        <dbReference type="Proteomes" id="UP000037387"/>
    </source>
</evidence>
<name>A0A0M0F5E9_CELCE</name>
<feature type="domain" description="DUF7426" evidence="2">
    <location>
        <begin position="5"/>
        <end position="144"/>
    </location>
</feature>
<proteinExistence type="predicted"/>